<keyword evidence="6" id="KW-1185">Reference proteome</keyword>
<proteinExistence type="predicted"/>
<dbReference type="Gene3D" id="3.40.30.10">
    <property type="entry name" value="Glutaredoxin"/>
    <property type="match status" value="1"/>
</dbReference>
<keyword evidence="2" id="KW-0676">Redox-active center</keyword>
<dbReference type="InterPro" id="IPR017937">
    <property type="entry name" value="Thioredoxin_CS"/>
</dbReference>
<dbReference type="EMBL" id="SLWB01000005">
    <property type="protein sequence ID" value="TCN68906.1"/>
    <property type="molecule type" value="Genomic_DNA"/>
</dbReference>
<reference evidence="5 6" key="1">
    <citation type="submission" date="2019-03" db="EMBL/GenBank/DDBJ databases">
        <title>Genomic Encyclopedia of Archaeal and Bacterial Type Strains, Phase II (KMG-II): from individual species to whole genera.</title>
        <authorList>
            <person name="Goeker M."/>
        </authorList>
    </citation>
    <scope>NUCLEOTIDE SEQUENCE [LARGE SCALE GENOMIC DNA]</scope>
    <source>
        <strain evidence="5 6">RL-C</strain>
    </source>
</reference>
<name>A0A4R2EN91_9BACT</name>
<evidence type="ECO:0000256" key="2">
    <source>
        <dbReference type="ARBA" id="ARBA00023284"/>
    </source>
</evidence>
<dbReference type="InterPro" id="IPR051099">
    <property type="entry name" value="AGR/TXD"/>
</dbReference>
<gene>
    <name evidence="5" type="ORF">CLV25_105108</name>
</gene>
<dbReference type="InterPro" id="IPR036249">
    <property type="entry name" value="Thioredoxin-like_sf"/>
</dbReference>
<comment type="caution">
    <text evidence="5">The sequence shown here is derived from an EMBL/GenBank/DDBJ whole genome shotgun (WGS) entry which is preliminary data.</text>
</comment>
<dbReference type="PROSITE" id="PS00194">
    <property type="entry name" value="THIOREDOXIN_1"/>
    <property type="match status" value="1"/>
</dbReference>
<evidence type="ECO:0000256" key="1">
    <source>
        <dbReference type="ARBA" id="ARBA00022729"/>
    </source>
</evidence>
<accession>A0A4R2EN91</accession>
<dbReference type="InterPro" id="IPR013766">
    <property type="entry name" value="Thioredoxin_domain"/>
</dbReference>
<evidence type="ECO:0000313" key="5">
    <source>
        <dbReference type="EMBL" id="TCN68906.1"/>
    </source>
</evidence>
<dbReference type="AlphaFoldDB" id="A0A4R2EN91"/>
<dbReference type="PROSITE" id="PS51352">
    <property type="entry name" value="THIOREDOXIN_2"/>
    <property type="match status" value="1"/>
</dbReference>
<protein>
    <submittedName>
        <fullName evidence="5">Tetratricopeptide repeat protein</fullName>
    </submittedName>
</protein>
<dbReference type="PANTHER" id="PTHR15337">
    <property type="entry name" value="ANTERIOR GRADIENT PROTEIN-RELATED"/>
    <property type="match status" value="1"/>
</dbReference>
<organism evidence="5 6">
    <name type="scientific">Acetobacteroides hydrogenigenes</name>
    <dbReference type="NCBI Taxonomy" id="979970"/>
    <lineage>
        <taxon>Bacteria</taxon>
        <taxon>Pseudomonadati</taxon>
        <taxon>Bacteroidota</taxon>
        <taxon>Bacteroidia</taxon>
        <taxon>Bacteroidales</taxon>
        <taxon>Rikenellaceae</taxon>
        <taxon>Acetobacteroides</taxon>
    </lineage>
</organism>
<sequence>MKKILFSFVGLLLLSFSAHSQWLYSYEDAQKVAKATGKLMMIDFTASWCGPCKAMESEVWSDKSVMVNMDKMVMVKVDIDYNKSVASQFNVQAIPNIVVATPDGNSFQQEVGYQSISTINKMLTSYPTDMNQVYAILFSSSKGSDSSLLALGDAYLNVAKNAPEASKSRLLALSESSYKKACKMGEKVGHATIRDLAKLRTISIFVEKGKPQKAVEALNREVKVEELCAEAKPEVAALYMRAYIALNNKEEAKKYLQQLKEDSNAVTIIERYQDEIKRLN</sequence>
<dbReference type="SUPFAM" id="SSF52833">
    <property type="entry name" value="Thioredoxin-like"/>
    <property type="match status" value="1"/>
</dbReference>
<dbReference type="OrthoDB" id="1099736at2"/>
<evidence type="ECO:0000259" key="4">
    <source>
        <dbReference type="PROSITE" id="PS51352"/>
    </source>
</evidence>
<feature type="signal peptide" evidence="3">
    <location>
        <begin position="1"/>
        <end position="20"/>
    </location>
</feature>
<feature type="domain" description="Thioredoxin" evidence="4">
    <location>
        <begin position="7"/>
        <end position="128"/>
    </location>
</feature>
<keyword evidence="1 3" id="KW-0732">Signal</keyword>
<dbReference type="Proteomes" id="UP000294830">
    <property type="component" value="Unassembled WGS sequence"/>
</dbReference>
<feature type="chain" id="PRO_5020644754" evidence="3">
    <location>
        <begin position="21"/>
        <end position="280"/>
    </location>
</feature>
<dbReference type="CDD" id="cd02947">
    <property type="entry name" value="TRX_family"/>
    <property type="match status" value="1"/>
</dbReference>
<evidence type="ECO:0000313" key="6">
    <source>
        <dbReference type="Proteomes" id="UP000294830"/>
    </source>
</evidence>
<dbReference type="RefSeq" id="WP_131838922.1">
    <property type="nucleotide sequence ID" value="NZ_SLWB01000005.1"/>
</dbReference>
<dbReference type="Pfam" id="PF00085">
    <property type="entry name" value="Thioredoxin"/>
    <property type="match status" value="1"/>
</dbReference>
<dbReference type="PANTHER" id="PTHR15337:SF11">
    <property type="entry name" value="THIOREDOXIN DOMAIN-CONTAINING PROTEIN"/>
    <property type="match status" value="1"/>
</dbReference>
<evidence type="ECO:0000256" key="3">
    <source>
        <dbReference type="SAM" id="SignalP"/>
    </source>
</evidence>